<dbReference type="OrthoDB" id="8116317at2759"/>
<name>A0A8X6Y453_9ARAC</name>
<dbReference type="EMBL" id="BMAV01015538">
    <property type="protein sequence ID" value="GFY65333.1"/>
    <property type="molecule type" value="Genomic_DNA"/>
</dbReference>
<organism evidence="2 3">
    <name type="scientific">Trichonephila inaurata madagascariensis</name>
    <dbReference type="NCBI Taxonomy" id="2747483"/>
    <lineage>
        <taxon>Eukaryota</taxon>
        <taxon>Metazoa</taxon>
        <taxon>Ecdysozoa</taxon>
        <taxon>Arthropoda</taxon>
        <taxon>Chelicerata</taxon>
        <taxon>Arachnida</taxon>
        <taxon>Araneae</taxon>
        <taxon>Araneomorphae</taxon>
        <taxon>Entelegynae</taxon>
        <taxon>Araneoidea</taxon>
        <taxon>Nephilidae</taxon>
        <taxon>Trichonephila</taxon>
        <taxon>Trichonephila inaurata</taxon>
    </lineage>
</organism>
<dbReference type="InterPro" id="IPR003346">
    <property type="entry name" value="Transposase_20"/>
</dbReference>
<comment type="caution">
    <text evidence="2">The sequence shown here is derived from an EMBL/GenBank/DDBJ whole genome shotgun (WGS) entry which is preliminary data.</text>
</comment>
<sequence>MQQSPLESSFPYNLIENVVTTFYASLLAYKQTFLDPSGLCCIASYDGLKIKKMENISSLERIAILAEIPDIKAFRDARQLAAYTGVIPKNITSGSSVHSKPRLSKSGSQTLRKALFFPAIVAKNHNPIIVSFCQRLKKKGKHNMAIVGAAMRKLLHIIFGILTSKSAFDPNHIKNYRTRMLTVV</sequence>
<evidence type="ECO:0000313" key="3">
    <source>
        <dbReference type="Proteomes" id="UP000886998"/>
    </source>
</evidence>
<dbReference type="InterPro" id="IPR047650">
    <property type="entry name" value="Transpos_IS110"/>
</dbReference>
<dbReference type="PANTHER" id="PTHR33055:SF3">
    <property type="entry name" value="PUTATIVE TRANSPOSASE FOR IS117-RELATED"/>
    <property type="match status" value="1"/>
</dbReference>
<gene>
    <name evidence="2" type="primary">Wcon_00528</name>
    <name evidence="2" type="ORF">TNIN_38351</name>
</gene>
<dbReference type="PANTHER" id="PTHR33055">
    <property type="entry name" value="TRANSPOSASE FOR INSERTION SEQUENCE ELEMENT IS1111A"/>
    <property type="match status" value="1"/>
</dbReference>
<reference evidence="2" key="1">
    <citation type="submission" date="2020-08" db="EMBL/GenBank/DDBJ databases">
        <title>Multicomponent nature underlies the extraordinary mechanical properties of spider dragline silk.</title>
        <authorList>
            <person name="Kono N."/>
            <person name="Nakamura H."/>
            <person name="Mori M."/>
            <person name="Yoshida Y."/>
            <person name="Ohtoshi R."/>
            <person name="Malay A.D."/>
            <person name="Moran D.A.P."/>
            <person name="Tomita M."/>
            <person name="Numata K."/>
            <person name="Arakawa K."/>
        </authorList>
    </citation>
    <scope>NUCLEOTIDE SEQUENCE</scope>
</reference>
<dbReference type="GO" id="GO:0006313">
    <property type="term" value="P:DNA transposition"/>
    <property type="evidence" value="ECO:0007669"/>
    <property type="project" value="InterPro"/>
</dbReference>
<keyword evidence="3" id="KW-1185">Reference proteome</keyword>
<feature type="domain" description="Transposase IS116/IS110/IS902 C-terminal" evidence="1">
    <location>
        <begin position="51"/>
        <end position="130"/>
    </location>
</feature>
<proteinExistence type="predicted"/>
<protein>
    <recommendedName>
        <fullName evidence="1">Transposase IS116/IS110/IS902 C-terminal domain-containing protein</fullName>
    </recommendedName>
</protein>
<dbReference type="GO" id="GO:0003677">
    <property type="term" value="F:DNA binding"/>
    <property type="evidence" value="ECO:0007669"/>
    <property type="project" value="InterPro"/>
</dbReference>
<dbReference type="AlphaFoldDB" id="A0A8X6Y453"/>
<dbReference type="GO" id="GO:0004803">
    <property type="term" value="F:transposase activity"/>
    <property type="evidence" value="ECO:0007669"/>
    <property type="project" value="InterPro"/>
</dbReference>
<evidence type="ECO:0000259" key="1">
    <source>
        <dbReference type="Pfam" id="PF02371"/>
    </source>
</evidence>
<dbReference type="Pfam" id="PF02371">
    <property type="entry name" value="Transposase_20"/>
    <property type="match status" value="1"/>
</dbReference>
<dbReference type="Proteomes" id="UP000886998">
    <property type="component" value="Unassembled WGS sequence"/>
</dbReference>
<evidence type="ECO:0000313" key="2">
    <source>
        <dbReference type="EMBL" id="GFY65333.1"/>
    </source>
</evidence>
<accession>A0A8X6Y453</accession>